<protein>
    <submittedName>
        <fullName evidence="2">Uncharacterized protein</fullName>
    </submittedName>
</protein>
<name>A0A383A9G4_9ZZZZ</name>
<evidence type="ECO:0000313" key="2">
    <source>
        <dbReference type="EMBL" id="SVE04447.1"/>
    </source>
</evidence>
<keyword evidence="1" id="KW-1133">Transmembrane helix</keyword>
<dbReference type="AlphaFoldDB" id="A0A383A9G4"/>
<evidence type="ECO:0000256" key="1">
    <source>
        <dbReference type="SAM" id="Phobius"/>
    </source>
</evidence>
<keyword evidence="1" id="KW-0812">Transmembrane</keyword>
<organism evidence="2">
    <name type="scientific">marine metagenome</name>
    <dbReference type="NCBI Taxonomy" id="408172"/>
    <lineage>
        <taxon>unclassified sequences</taxon>
        <taxon>metagenomes</taxon>
        <taxon>ecological metagenomes</taxon>
    </lineage>
</organism>
<dbReference type="EMBL" id="UINC01190333">
    <property type="protein sequence ID" value="SVE04447.1"/>
    <property type="molecule type" value="Genomic_DNA"/>
</dbReference>
<accession>A0A383A9G4</accession>
<feature type="transmembrane region" description="Helical" evidence="1">
    <location>
        <begin position="12"/>
        <end position="29"/>
    </location>
</feature>
<proteinExistence type="predicted"/>
<reference evidence="2" key="1">
    <citation type="submission" date="2018-05" db="EMBL/GenBank/DDBJ databases">
        <authorList>
            <person name="Lanie J.A."/>
            <person name="Ng W.-L."/>
            <person name="Kazmierczak K.M."/>
            <person name="Andrzejewski T.M."/>
            <person name="Davidsen T.M."/>
            <person name="Wayne K.J."/>
            <person name="Tettelin H."/>
            <person name="Glass J.I."/>
            <person name="Rusch D."/>
            <person name="Podicherti R."/>
            <person name="Tsui H.-C.T."/>
            <person name="Winkler M.E."/>
        </authorList>
    </citation>
    <scope>NUCLEOTIDE SEQUENCE</scope>
</reference>
<dbReference type="CDD" id="cd22784">
    <property type="entry name" value="DPBB_MltA_YuiC-like"/>
    <property type="match status" value="1"/>
</dbReference>
<gene>
    <name evidence="2" type="ORF">METZ01_LOCUS457301</name>
</gene>
<sequence>MSKLFNQTTTLAFILFTVFINGFVSINMLEKNKKYYSSLMEIIKKENKELADQLTELRSEGMPVTVTMYQPIRGQTDSTPNILADGTRIRVHSASNYKFIAVSRNLLTRHGGWLSYGDFVFLRGTDGKDGVYQVRDTMNKRWVNRVDILESPGVKPYKLNGQLHKTDLIYKENS</sequence>
<keyword evidence="1" id="KW-0472">Membrane</keyword>